<reference evidence="1 2" key="1">
    <citation type="submission" date="2013-09" db="EMBL/GenBank/DDBJ databases">
        <title>Corchorus capsularis genome sequencing.</title>
        <authorList>
            <person name="Alam M."/>
            <person name="Haque M.S."/>
            <person name="Islam M.S."/>
            <person name="Emdad E.M."/>
            <person name="Islam M.M."/>
            <person name="Ahmed B."/>
            <person name="Halim A."/>
            <person name="Hossen Q.M.M."/>
            <person name="Hossain M.Z."/>
            <person name="Ahmed R."/>
            <person name="Khan M.M."/>
            <person name="Islam R."/>
            <person name="Rashid M.M."/>
            <person name="Khan S.A."/>
            <person name="Rahman M.S."/>
            <person name="Alam M."/>
        </authorList>
    </citation>
    <scope>NUCLEOTIDE SEQUENCE [LARGE SCALE GENOMIC DNA]</scope>
    <source>
        <strain evidence="2">cv. CVL-1</strain>
        <tissue evidence="1">Whole seedling</tissue>
    </source>
</reference>
<gene>
    <name evidence="1" type="ORF">CCACVL1_26542</name>
</gene>
<proteinExistence type="predicted"/>
<protein>
    <submittedName>
        <fullName evidence="1">Uncharacterized protein</fullName>
    </submittedName>
</protein>
<dbReference type="EMBL" id="AWWV01014496">
    <property type="protein sequence ID" value="OMO56471.1"/>
    <property type="molecule type" value="Genomic_DNA"/>
</dbReference>
<comment type="caution">
    <text evidence="1">The sequence shown here is derived from an EMBL/GenBank/DDBJ whole genome shotgun (WGS) entry which is preliminary data.</text>
</comment>
<keyword evidence="2" id="KW-1185">Reference proteome</keyword>
<accession>A0A1R3GEJ5</accession>
<name>A0A1R3GEJ5_COCAP</name>
<dbReference type="AlphaFoldDB" id="A0A1R3GEJ5"/>
<dbReference type="Proteomes" id="UP000188268">
    <property type="component" value="Unassembled WGS sequence"/>
</dbReference>
<sequence length="36" mass="4184">MWRGEVAAVEMKHWQLFIMRRAAANRWSAGHGCVRA</sequence>
<evidence type="ECO:0000313" key="2">
    <source>
        <dbReference type="Proteomes" id="UP000188268"/>
    </source>
</evidence>
<organism evidence="1 2">
    <name type="scientific">Corchorus capsularis</name>
    <name type="common">Jute</name>
    <dbReference type="NCBI Taxonomy" id="210143"/>
    <lineage>
        <taxon>Eukaryota</taxon>
        <taxon>Viridiplantae</taxon>
        <taxon>Streptophyta</taxon>
        <taxon>Embryophyta</taxon>
        <taxon>Tracheophyta</taxon>
        <taxon>Spermatophyta</taxon>
        <taxon>Magnoliopsida</taxon>
        <taxon>eudicotyledons</taxon>
        <taxon>Gunneridae</taxon>
        <taxon>Pentapetalae</taxon>
        <taxon>rosids</taxon>
        <taxon>malvids</taxon>
        <taxon>Malvales</taxon>
        <taxon>Malvaceae</taxon>
        <taxon>Grewioideae</taxon>
        <taxon>Apeibeae</taxon>
        <taxon>Corchorus</taxon>
    </lineage>
</organism>
<evidence type="ECO:0000313" key="1">
    <source>
        <dbReference type="EMBL" id="OMO56471.1"/>
    </source>
</evidence>
<dbReference type="Gramene" id="OMO56471">
    <property type="protein sequence ID" value="OMO56471"/>
    <property type="gene ID" value="CCACVL1_26542"/>
</dbReference>